<protein>
    <recommendedName>
        <fullName evidence="2">Small ribosomal subunit protein bS6m</fullName>
    </recommendedName>
    <alternativeName>
        <fullName evidence="3">28S ribosomal protein S6, mitochondrial</fullName>
    </alternativeName>
</protein>
<evidence type="ECO:0000256" key="3">
    <source>
        <dbReference type="ARBA" id="ARBA00035365"/>
    </source>
</evidence>
<dbReference type="EMBL" id="OC986270">
    <property type="protein sequence ID" value="CAG4642925.1"/>
    <property type="molecule type" value="Genomic_DNA"/>
</dbReference>
<evidence type="ECO:0000256" key="2">
    <source>
        <dbReference type="ARBA" id="ARBA00035170"/>
    </source>
</evidence>
<dbReference type="Gene3D" id="3.30.70.60">
    <property type="match status" value="1"/>
</dbReference>
<evidence type="ECO:0000313" key="4">
    <source>
        <dbReference type="EMBL" id="CAG4642925.1"/>
    </source>
</evidence>
<accession>A0A9N6WSL1</accession>
<reference evidence="4" key="1">
    <citation type="submission" date="2021-04" db="EMBL/GenBank/DDBJ databases">
        <authorList>
            <person name="Cornetti L."/>
        </authorList>
    </citation>
    <scope>NUCLEOTIDE SEQUENCE</scope>
</reference>
<comment type="similarity">
    <text evidence="1">Belongs to the bacterial ribosomal protein bS6 family.</text>
</comment>
<dbReference type="SUPFAM" id="SSF54995">
    <property type="entry name" value="Ribosomal protein S6"/>
    <property type="match status" value="1"/>
</dbReference>
<organism evidence="4">
    <name type="scientific">Evadne anonyx</name>
    <dbReference type="NCBI Taxonomy" id="141404"/>
    <lineage>
        <taxon>Eukaryota</taxon>
        <taxon>Metazoa</taxon>
        <taxon>Ecdysozoa</taxon>
        <taxon>Arthropoda</taxon>
        <taxon>Crustacea</taxon>
        <taxon>Branchiopoda</taxon>
        <taxon>Diplostraca</taxon>
        <taxon>Cladocera</taxon>
        <taxon>Onychopoda</taxon>
        <taxon>Podonidae</taxon>
        <taxon>Evadne</taxon>
    </lineage>
</organism>
<proteinExistence type="inferred from homology"/>
<dbReference type="InterPro" id="IPR000529">
    <property type="entry name" value="Ribosomal_bS6"/>
</dbReference>
<evidence type="ECO:0000256" key="1">
    <source>
        <dbReference type="ARBA" id="ARBA00009512"/>
    </source>
</evidence>
<dbReference type="CDD" id="cd15465">
    <property type="entry name" value="bS6_mito"/>
    <property type="match status" value="1"/>
</dbReference>
<name>A0A9N6WSL1_9CRUS</name>
<gene>
    <name evidence="4" type="primary">EOG090X0IQO</name>
</gene>
<dbReference type="InterPro" id="IPR014717">
    <property type="entry name" value="Transl_elong_EF1B/ribsomal_bS6"/>
</dbReference>
<dbReference type="PANTHER" id="PTHR21011:SF1">
    <property type="entry name" value="SMALL RIBOSOMAL SUBUNIT PROTEIN BS6M"/>
    <property type="match status" value="1"/>
</dbReference>
<dbReference type="AlphaFoldDB" id="A0A9N6WSL1"/>
<dbReference type="GO" id="GO:0006412">
    <property type="term" value="P:translation"/>
    <property type="evidence" value="ECO:0007669"/>
    <property type="project" value="InterPro"/>
</dbReference>
<dbReference type="Pfam" id="PF01250">
    <property type="entry name" value="Ribosomal_S6"/>
    <property type="match status" value="1"/>
</dbReference>
<dbReference type="GO" id="GO:0005763">
    <property type="term" value="C:mitochondrial small ribosomal subunit"/>
    <property type="evidence" value="ECO:0007669"/>
    <property type="project" value="TreeGrafter"/>
</dbReference>
<dbReference type="GO" id="GO:0070181">
    <property type="term" value="F:small ribosomal subunit rRNA binding"/>
    <property type="evidence" value="ECO:0007669"/>
    <property type="project" value="TreeGrafter"/>
</dbReference>
<dbReference type="PANTHER" id="PTHR21011">
    <property type="entry name" value="MITOCHONDRIAL 28S RIBOSOMAL PROTEIN S6"/>
    <property type="match status" value="1"/>
</dbReference>
<dbReference type="GO" id="GO:0003735">
    <property type="term" value="F:structural constituent of ribosome"/>
    <property type="evidence" value="ECO:0007669"/>
    <property type="project" value="InterPro"/>
</dbReference>
<sequence length="148" mass="17423">MPSYELALSLRTLSRPELVSTLKRAAEAIIEQGGILRKFTSLGYNPLPYRMRAHNVWHKEANQFVMKFDAPAPAVANLNETLKRDIDIIRQKYVKYEKTLGFECTLEEEMQPPAYRKDVEKLIQEGRKEKQTFYKQRTPGYDYYPFQK</sequence>
<dbReference type="FunFam" id="3.30.70.60:FF:000014">
    <property type="entry name" value="28S ribosomal protein S6, mitochondrial"/>
    <property type="match status" value="1"/>
</dbReference>
<dbReference type="InterPro" id="IPR035980">
    <property type="entry name" value="Ribosomal_bS6_sf"/>
</dbReference>